<gene>
    <name evidence="7" type="ORF">AOA14_10185</name>
</gene>
<dbReference type="PANTHER" id="PTHR30250:SF31">
    <property type="entry name" value="INNER MEMBRANE PROTEIN YGHQ"/>
    <property type="match status" value="1"/>
</dbReference>
<dbReference type="Proteomes" id="UP000076234">
    <property type="component" value="Chromosome"/>
</dbReference>
<accession>A0A142VZ23</accession>
<protein>
    <recommendedName>
        <fullName evidence="9">Membrane protein involved in the export of O-antigen and teichoic acid</fullName>
    </recommendedName>
</protein>
<feature type="transmembrane region" description="Helical" evidence="6">
    <location>
        <begin position="153"/>
        <end position="172"/>
    </location>
</feature>
<dbReference type="KEGG" id="ster:AOA14_10185"/>
<evidence type="ECO:0000256" key="1">
    <source>
        <dbReference type="ARBA" id="ARBA00004651"/>
    </source>
</evidence>
<dbReference type="Pfam" id="PF01943">
    <property type="entry name" value="Polysacc_synt"/>
    <property type="match status" value="1"/>
</dbReference>
<dbReference type="GO" id="GO:0005886">
    <property type="term" value="C:plasma membrane"/>
    <property type="evidence" value="ECO:0007669"/>
    <property type="project" value="UniProtKB-SubCell"/>
</dbReference>
<dbReference type="AlphaFoldDB" id="A0A142VZ23"/>
<keyword evidence="2" id="KW-1003">Cell membrane</keyword>
<evidence type="ECO:0000256" key="3">
    <source>
        <dbReference type="ARBA" id="ARBA00022692"/>
    </source>
</evidence>
<proteinExistence type="predicted"/>
<dbReference type="RefSeq" id="WP_062901708.1">
    <property type="nucleotide sequence ID" value="NZ_CP013342.1"/>
</dbReference>
<feature type="transmembrane region" description="Helical" evidence="6">
    <location>
        <begin position="375"/>
        <end position="399"/>
    </location>
</feature>
<evidence type="ECO:0000313" key="8">
    <source>
        <dbReference type="Proteomes" id="UP000076234"/>
    </source>
</evidence>
<evidence type="ECO:0000256" key="5">
    <source>
        <dbReference type="ARBA" id="ARBA00023136"/>
    </source>
</evidence>
<dbReference type="EMBL" id="CP013342">
    <property type="protein sequence ID" value="AMU94972.1"/>
    <property type="molecule type" value="Genomic_DNA"/>
</dbReference>
<reference evidence="8" key="1">
    <citation type="submission" date="2015-11" db="EMBL/GenBank/DDBJ databases">
        <title>Complete genome sequence of a polyethylene glycol-degrading strain Sphingopyxis terrae strain 203-1 (NBRC 15098).</title>
        <authorList>
            <person name="Yoshiyuki O."/>
            <person name="Shouta N."/>
            <person name="Nagata Y."/>
            <person name="Numata M."/>
            <person name="Tsuchikane K."/>
            <person name="Hosoyama A."/>
            <person name="Yamazoe A."/>
            <person name="Tsuda M."/>
            <person name="Fujita N."/>
            <person name="Kawai F."/>
        </authorList>
    </citation>
    <scope>NUCLEOTIDE SEQUENCE [LARGE SCALE GENOMIC DNA]</scope>
    <source>
        <strain evidence="8">203-1</strain>
    </source>
</reference>
<evidence type="ECO:0000256" key="4">
    <source>
        <dbReference type="ARBA" id="ARBA00022989"/>
    </source>
</evidence>
<feature type="transmembrane region" description="Helical" evidence="6">
    <location>
        <begin position="192"/>
        <end position="212"/>
    </location>
</feature>
<sequence length="469" mass="50837">MEPAPPPADRRPLFYRTWIGKGIAAVRRLGAPAADTGDQGPFRRIMTHLSWILGGKGYGAILSLFYLAIVTRGLGPAAYGSFALILSSTLVLQAILNFNIWQVLVKYGQEHIHSGDHPALARLIRFCTAVDLAMALLGIGAAALILWLGRGLLGMPAELVWTAFAYVVLFMLSIRNVPRGILRLHSEFSQTFLAEAVVPTLKTLGAVVAFLTHPSLEIFLIVWAGSEMASTLVFWWLANRSCRRAYGRPDGRHWWRVWRDNKGLPELMVASNFGTMAYTVAQQLPVLLVGSFAGATEAGIYRLAHQLTQSITIMAGFIGLASYTEMTNIYVKQGLRGVASLYVRLTLIALGLFLLLAPAIVLLGKPLLLLMSGPAFLGAYPFLLVLGLAACLQMATVSCEPMLMAAGRSRLIIGIRLAGTATLIAAIYLMLPEMGAIGAAWSKVLAETVTLLLLFGASFLVLRESRMPS</sequence>
<feature type="transmembrane region" description="Helical" evidence="6">
    <location>
        <begin position="411"/>
        <end position="431"/>
    </location>
</feature>
<keyword evidence="3 6" id="KW-0812">Transmembrane</keyword>
<feature type="transmembrane region" description="Helical" evidence="6">
    <location>
        <begin position="443"/>
        <end position="462"/>
    </location>
</feature>
<feature type="transmembrane region" description="Helical" evidence="6">
    <location>
        <begin position="126"/>
        <end position="147"/>
    </location>
</feature>
<feature type="transmembrane region" description="Helical" evidence="6">
    <location>
        <begin position="341"/>
        <end position="363"/>
    </location>
</feature>
<dbReference type="STRING" id="1219058.AOA14_10185"/>
<evidence type="ECO:0008006" key="9">
    <source>
        <dbReference type="Google" id="ProtNLM"/>
    </source>
</evidence>
<evidence type="ECO:0000256" key="2">
    <source>
        <dbReference type="ARBA" id="ARBA00022475"/>
    </source>
</evidence>
<reference evidence="7 8" key="2">
    <citation type="journal article" date="2016" name="Genome Announc.">
        <title>Complete Genome Sequence of Sphingopyxis terrae Strain 203-1 (NBRC 111660), a Polyethylene Glycol Degrader.</title>
        <authorList>
            <person name="Ohtsubo Y."/>
            <person name="Nonoyama S."/>
            <person name="Nagata Y."/>
            <person name="Numata M."/>
            <person name="Tsuchikane K."/>
            <person name="Hosoyama A."/>
            <person name="Yamazoe A."/>
            <person name="Tsuda M."/>
            <person name="Fujita N."/>
            <person name="Kawai F."/>
        </authorList>
    </citation>
    <scope>NUCLEOTIDE SEQUENCE [LARGE SCALE GENOMIC DNA]</scope>
    <source>
        <strain evidence="7 8">203-1</strain>
    </source>
</reference>
<dbReference type="InterPro" id="IPR002797">
    <property type="entry name" value="Polysacc_synth"/>
</dbReference>
<feature type="transmembrane region" description="Helical" evidence="6">
    <location>
        <begin position="49"/>
        <end position="69"/>
    </location>
</feature>
<dbReference type="PANTHER" id="PTHR30250">
    <property type="entry name" value="PST FAMILY PREDICTED COLANIC ACID TRANSPORTER"/>
    <property type="match status" value="1"/>
</dbReference>
<dbReference type="InterPro" id="IPR050833">
    <property type="entry name" value="Poly_Biosynth_Transport"/>
</dbReference>
<organism evidence="7 8">
    <name type="scientific">Sphingopyxis terrae subsp. terrae NBRC 15098</name>
    <dbReference type="NCBI Taxonomy" id="1219058"/>
    <lineage>
        <taxon>Bacteria</taxon>
        <taxon>Pseudomonadati</taxon>
        <taxon>Pseudomonadota</taxon>
        <taxon>Alphaproteobacteria</taxon>
        <taxon>Sphingomonadales</taxon>
        <taxon>Sphingomonadaceae</taxon>
        <taxon>Sphingopyxis</taxon>
    </lineage>
</organism>
<keyword evidence="4 6" id="KW-1133">Transmembrane helix</keyword>
<feature type="transmembrane region" description="Helical" evidence="6">
    <location>
        <begin position="81"/>
        <end position="105"/>
    </location>
</feature>
<evidence type="ECO:0000313" key="7">
    <source>
        <dbReference type="EMBL" id="AMU94972.1"/>
    </source>
</evidence>
<name>A0A142VZ23_9SPHN</name>
<feature type="transmembrane region" description="Helical" evidence="6">
    <location>
        <begin position="218"/>
        <end position="238"/>
    </location>
</feature>
<keyword evidence="5 6" id="KW-0472">Membrane</keyword>
<comment type="subcellular location">
    <subcellularLocation>
        <location evidence="1">Cell membrane</location>
        <topology evidence="1">Multi-pass membrane protein</topology>
    </subcellularLocation>
</comment>
<evidence type="ECO:0000256" key="6">
    <source>
        <dbReference type="SAM" id="Phobius"/>
    </source>
</evidence>